<dbReference type="GO" id="GO:0005886">
    <property type="term" value="C:plasma membrane"/>
    <property type="evidence" value="ECO:0007669"/>
    <property type="project" value="UniProtKB-SubCell"/>
</dbReference>
<name>A0A495BAH2_VOGIN</name>
<gene>
    <name evidence="13" type="ORF">C8E02_2289</name>
</gene>
<dbReference type="CDD" id="cd06225">
    <property type="entry name" value="HAMP"/>
    <property type="match status" value="1"/>
</dbReference>
<evidence type="ECO:0000256" key="2">
    <source>
        <dbReference type="ARBA" id="ARBA00022475"/>
    </source>
</evidence>
<accession>A0A495BAH2</accession>
<evidence type="ECO:0000256" key="6">
    <source>
        <dbReference type="ARBA" id="ARBA00023136"/>
    </source>
</evidence>
<dbReference type="Pfam" id="PF00672">
    <property type="entry name" value="HAMP"/>
    <property type="match status" value="1"/>
</dbReference>
<dbReference type="GO" id="GO:0006935">
    <property type="term" value="P:chemotaxis"/>
    <property type="evidence" value="ECO:0007669"/>
    <property type="project" value="UniProtKB-KW"/>
</dbReference>
<dbReference type="SUPFAM" id="SSF58104">
    <property type="entry name" value="Methyl-accepting chemotaxis protein (MCP) signaling domain"/>
    <property type="match status" value="1"/>
</dbReference>
<dbReference type="Gene3D" id="1.10.287.950">
    <property type="entry name" value="Methyl-accepting chemotaxis protein"/>
    <property type="match status" value="1"/>
</dbReference>
<keyword evidence="2" id="KW-1003">Cell membrane</keyword>
<evidence type="ECO:0000256" key="4">
    <source>
        <dbReference type="ARBA" id="ARBA00022692"/>
    </source>
</evidence>
<dbReference type="CDD" id="cd12913">
    <property type="entry name" value="PDC1_MCP_like"/>
    <property type="match status" value="1"/>
</dbReference>
<dbReference type="CDD" id="cd12912">
    <property type="entry name" value="PDC2_MCP_like"/>
    <property type="match status" value="1"/>
</dbReference>
<reference evidence="13 14" key="1">
    <citation type="submission" date="2018-10" db="EMBL/GenBank/DDBJ databases">
        <title>Genomic Encyclopedia of Type Strains, Phase IV (KMG-IV): sequencing the most valuable type-strain genomes for metagenomic binning, comparative biology and taxonomic classification.</title>
        <authorList>
            <person name="Goeker M."/>
        </authorList>
    </citation>
    <scope>NUCLEOTIDE SEQUENCE [LARGE SCALE GENOMIC DNA]</scope>
    <source>
        <strain evidence="13 14">DSM 3303</strain>
    </source>
</reference>
<dbReference type="Pfam" id="PF02743">
    <property type="entry name" value="dCache_1"/>
    <property type="match status" value="1"/>
</dbReference>
<sequence>MSLKQRLLFFVAILLAIAIAVLSALAYQRMRSEIIHGVQQELDAAIAGNSEALGRWLAQRRDAIQATANRLGDVDASAPYPFLQQGKDAGGFDQTFAGYTDKAMRYHTPDKLPADGYDPTARPWYQLASAQKGVAITAPYVFSSTQKLGVTVASPILRGGAQLGVVGGDIALDGLTAVVKAIKLRGDGYAFLVTRDGKIVSHPAADSTLKPVAEVMPGFDAALVSAAGNSPTLHEVEIDGRSHYAEVASIAGSDWVLGTVVEKDVMLAPLNQLLLTLVLAGLLVAVAGIVLANFALTRLLASLVRLRDALLDVASGDGDLTHQLSVDKQDEIGQTAEAFNRFIRSLRQMFLEVREHSVSLNGGIDALNGITRQLASDSQQQADASSATAATIEQITVSINHIAGNATSAEEVVVQTGQTSRQSAQAVGELAGGIERIAGQVGQLATTLGALGQRSAQMDQIINVIKDIADQTNLLALNAAIEAARAGETGRGFAVVADEVRKLAERTGKATVEIGALIDATHHDVESALGDMEHTRESVQHGVSASRQVAGQMAGIEDEVSRVVLTIRDIADATREQSIATTDMARAAETANHMAIETDQAVQSATRTVNELHQLSNHLHDMVARFRL</sequence>
<dbReference type="SMART" id="SM00283">
    <property type="entry name" value="MA"/>
    <property type="match status" value="1"/>
</dbReference>
<feature type="domain" description="Methyl-accepting transducer" evidence="11">
    <location>
        <begin position="356"/>
        <end position="592"/>
    </location>
</feature>
<keyword evidence="4 10" id="KW-0812">Transmembrane</keyword>
<evidence type="ECO:0000256" key="3">
    <source>
        <dbReference type="ARBA" id="ARBA00022500"/>
    </source>
</evidence>
<proteinExistence type="inferred from homology"/>
<evidence type="ECO:0000256" key="8">
    <source>
        <dbReference type="ARBA" id="ARBA00029447"/>
    </source>
</evidence>
<evidence type="ECO:0000256" key="9">
    <source>
        <dbReference type="PROSITE-ProRule" id="PRU00284"/>
    </source>
</evidence>
<dbReference type="RefSeq" id="WP_211329225.1">
    <property type="nucleotide sequence ID" value="NZ_RBID01000015.1"/>
</dbReference>
<dbReference type="Proteomes" id="UP000279384">
    <property type="component" value="Unassembled WGS sequence"/>
</dbReference>
<dbReference type="AlphaFoldDB" id="A0A495BAH2"/>
<keyword evidence="3" id="KW-0145">Chemotaxis</keyword>
<dbReference type="Pfam" id="PF00015">
    <property type="entry name" value="MCPsignal"/>
    <property type="match status" value="1"/>
</dbReference>
<evidence type="ECO:0000256" key="7">
    <source>
        <dbReference type="ARBA" id="ARBA00023224"/>
    </source>
</evidence>
<dbReference type="PANTHER" id="PTHR32089:SF117">
    <property type="entry name" value="METHYL ACCEPTING SENSORY TRANSDUCER WITH CACHE_1 SMALL MOLECULE BINDING DOMAIN"/>
    <property type="match status" value="1"/>
</dbReference>
<feature type="domain" description="HAMP" evidence="12">
    <location>
        <begin position="297"/>
        <end position="351"/>
    </location>
</feature>
<dbReference type="FunFam" id="1.10.287.950:FF:000001">
    <property type="entry name" value="Methyl-accepting chemotaxis sensory transducer"/>
    <property type="match status" value="1"/>
</dbReference>
<dbReference type="InterPro" id="IPR004089">
    <property type="entry name" value="MCPsignal_dom"/>
</dbReference>
<organism evidence="13 14">
    <name type="scientific">Vogesella indigofera</name>
    <name type="common">Pseudomonas indigofera</name>
    <dbReference type="NCBI Taxonomy" id="45465"/>
    <lineage>
        <taxon>Bacteria</taxon>
        <taxon>Pseudomonadati</taxon>
        <taxon>Pseudomonadota</taxon>
        <taxon>Betaproteobacteria</taxon>
        <taxon>Neisseriales</taxon>
        <taxon>Chromobacteriaceae</taxon>
        <taxon>Vogesella</taxon>
    </lineage>
</organism>
<evidence type="ECO:0000259" key="11">
    <source>
        <dbReference type="PROSITE" id="PS50111"/>
    </source>
</evidence>
<evidence type="ECO:0000313" key="13">
    <source>
        <dbReference type="EMBL" id="RKQ57976.1"/>
    </source>
</evidence>
<evidence type="ECO:0000256" key="5">
    <source>
        <dbReference type="ARBA" id="ARBA00022989"/>
    </source>
</evidence>
<protein>
    <submittedName>
        <fullName evidence="13">Methyl-accepting chemotaxis sensory transducer with Cache sensor</fullName>
    </submittedName>
</protein>
<dbReference type="EMBL" id="RBID01000015">
    <property type="protein sequence ID" value="RKQ57976.1"/>
    <property type="molecule type" value="Genomic_DNA"/>
</dbReference>
<dbReference type="PROSITE" id="PS50885">
    <property type="entry name" value="HAMP"/>
    <property type="match status" value="1"/>
</dbReference>
<comment type="caution">
    <text evidence="13">The sequence shown here is derived from an EMBL/GenBank/DDBJ whole genome shotgun (WGS) entry which is preliminary data.</text>
</comment>
<comment type="similarity">
    <text evidence="8">Belongs to the methyl-accepting chemotaxis (MCP) protein family.</text>
</comment>
<keyword evidence="5 10" id="KW-1133">Transmembrane helix</keyword>
<dbReference type="CDD" id="cd11386">
    <property type="entry name" value="MCP_signal"/>
    <property type="match status" value="1"/>
</dbReference>
<dbReference type="GO" id="GO:0007165">
    <property type="term" value="P:signal transduction"/>
    <property type="evidence" value="ECO:0007669"/>
    <property type="project" value="UniProtKB-KW"/>
</dbReference>
<keyword evidence="6 10" id="KW-0472">Membrane</keyword>
<dbReference type="PROSITE" id="PS50111">
    <property type="entry name" value="CHEMOTAXIS_TRANSDUC_2"/>
    <property type="match status" value="1"/>
</dbReference>
<keyword evidence="7 9" id="KW-0807">Transducer</keyword>
<dbReference type="PANTHER" id="PTHR32089">
    <property type="entry name" value="METHYL-ACCEPTING CHEMOTAXIS PROTEIN MCPB"/>
    <property type="match status" value="1"/>
</dbReference>
<dbReference type="SUPFAM" id="SSF103190">
    <property type="entry name" value="Sensory domain-like"/>
    <property type="match status" value="1"/>
</dbReference>
<evidence type="ECO:0000313" key="14">
    <source>
        <dbReference type="Proteomes" id="UP000279384"/>
    </source>
</evidence>
<dbReference type="Gene3D" id="3.30.450.20">
    <property type="entry name" value="PAS domain"/>
    <property type="match status" value="2"/>
</dbReference>
<evidence type="ECO:0000256" key="1">
    <source>
        <dbReference type="ARBA" id="ARBA00004651"/>
    </source>
</evidence>
<dbReference type="InterPro" id="IPR029151">
    <property type="entry name" value="Sensor-like_sf"/>
</dbReference>
<comment type="subcellular location">
    <subcellularLocation>
        <location evidence="1">Cell membrane</location>
        <topology evidence="1">Multi-pass membrane protein</topology>
    </subcellularLocation>
</comment>
<dbReference type="InterPro" id="IPR003660">
    <property type="entry name" value="HAMP_dom"/>
</dbReference>
<evidence type="ECO:0000259" key="12">
    <source>
        <dbReference type="PROSITE" id="PS50885"/>
    </source>
</evidence>
<dbReference type="SMART" id="SM00304">
    <property type="entry name" value="HAMP"/>
    <property type="match status" value="2"/>
</dbReference>
<evidence type="ECO:0000256" key="10">
    <source>
        <dbReference type="SAM" id="Phobius"/>
    </source>
</evidence>
<dbReference type="InterPro" id="IPR033479">
    <property type="entry name" value="dCache_1"/>
</dbReference>
<feature type="transmembrane region" description="Helical" evidence="10">
    <location>
        <begin position="273"/>
        <end position="296"/>
    </location>
</feature>